<dbReference type="eggNOG" id="ENOG5032Z2Q">
    <property type="taxonomic scope" value="Bacteria"/>
</dbReference>
<dbReference type="InterPro" id="IPR035093">
    <property type="entry name" value="RelE/ParE_toxin_dom_sf"/>
</dbReference>
<dbReference type="KEGG" id="sus:Acid_6213"/>
<dbReference type="HOGENOM" id="CLU_161929_3_0_0"/>
<dbReference type="Pfam" id="PF24732">
    <property type="entry name" value="ParE_like"/>
    <property type="match status" value="1"/>
</dbReference>
<dbReference type="InParanoid" id="Q01T81"/>
<reference evidence="2" key="1">
    <citation type="submission" date="2006-10" db="EMBL/GenBank/DDBJ databases">
        <title>Complete sequence of Solibacter usitatus Ellin6076.</title>
        <authorList>
            <consortium name="US DOE Joint Genome Institute"/>
            <person name="Copeland A."/>
            <person name="Lucas S."/>
            <person name="Lapidus A."/>
            <person name="Barry K."/>
            <person name="Detter J.C."/>
            <person name="Glavina del Rio T."/>
            <person name="Hammon N."/>
            <person name="Israni S."/>
            <person name="Dalin E."/>
            <person name="Tice H."/>
            <person name="Pitluck S."/>
            <person name="Thompson L.S."/>
            <person name="Brettin T."/>
            <person name="Bruce D."/>
            <person name="Han C."/>
            <person name="Tapia R."/>
            <person name="Gilna P."/>
            <person name="Schmutz J."/>
            <person name="Larimer F."/>
            <person name="Land M."/>
            <person name="Hauser L."/>
            <person name="Kyrpides N."/>
            <person name="Mikhailova N."/>
            <person name="Janssen P.H."/>
            <person name="Kuske C.R."/>
            <person name="Richardson P."/>
        </authorList>
    </citation>
    <scope>NUCLEOTIDE SEQUENCE</scope>
    <source>
        <strain evidence="2">Ellin6076</strain>
    </source>
</reference>
<sequence length="88" mass="10398">MKSFTSRRFRELYSNLPDEIKLRAKRAYQLFRRNPAHPGLGFKKVHNQDDIYSARIGLGYRALAQLDGEDVVWFWIGTHAEYDRILRG</sequence>
<dbReference type="STRING" id="234267.Acid_6213"/>
<gene>
    <name evidence="2" type="ordered locus">Acid_6213</name>
</gene>
<organism evidence="2">
    <name type="scientific">Solibacter usitatus (strain Ellin6076)</name>
    <dbReference type="NCBI Taxonomy" id="234267"/>
    <lineage>
        <taxon>Bacteria</taxon>
        <taxon>Pseudomonadati</taxon>
        <taxon>Acidobacteriota</taxon>
        <taxon>Terriglobia</taxon>
        <taxon>Bryobacterales</taxon>
        <taxon>Solibacteraceae</taxon>
        <taxon>Candidatus Solibacter</taxon>
    </lineage>
</organism>
<dbReference type="OrthoDB" id="129742at2"/>
<dbReference type="AlphaFoldDB" id="Q01T81"/>
<evidence type="ECO:0000313" key="2">
    <source>
        <dbReference type="EMBL" id="ABJ87139.1"/>
    </source>
</evidence>
<evidence type="ECO:0000259" key="1">
    <source>
        <dbReference type="Pfam" id="PF24732"/>
    </source>
</evidence>
<dbReference type="InterPro" id="IPR056925">
    <property type="entry name" value="ParE-like"/>
</dbReference>
<dbReference type="Gene3D" id="3.30.2310.20">
    <property type="entry name" value="RelE-like"/>
    <property type="match status" value="1"/>
</dbReference>
<proteinExistence type="predicted"/>
<protein>
    <recommendedName>
        <fullName evidence="1">ParE-like toxin domain-containing protein</fullName>
    </recommendedName>
</protein>
<dbReference type="EMBL" id="CP000473">
    <property type="protein sequence ID" value="ABJ87139.1"/>
    <property type="molecule type" value="Genomic_DNA"/>
</dbReference>
<dbReference type="SUPFAM" id="SSF143011">
    <property type="entry name" value="RelE-like"/>
    <property type="match status" value="1"/>
</dbReference>
<feature type="domain" description="ParE-like toxin" evidence="1">
    <location>
        <begin position="19"/>
        <end position="83"/>
    </location>
</feature>
<accession>Q01T81</accession>
<name>Q01T81_SOLUE</name>